<feature type="region of interest" description="Disordered" evidence="1">
    <location>
        <begin position="146"/>
        <end position="165"/>
    </location>
</feature>
<proteinExistence type="predicted"/>
<evidence type="ECO:0000256" key="1">
    <source>
        <dbReference type="SAM" id="MobiDB-lite"/>
    </source>
</evidence>
<protein>
    <submittedName>
        <fullName evidence="2">Uncharacterized protein</fullName>
    </submittedName>
</protein>
<dbReference type="Proteomes" id="UP000741360">
    <property type="component" value="Unassembled WGS sequence"/>
</dbReference>
<name>A0A932GRW8_UNCTE</name>
<dbReference type="EMBL" id="JACPSX010000280">
    <property type="protein sequence ID" value="MBI3016251.1"/>
    <property type="molecule type" value="Genomic_DNA"/>
</dbReference>
<evidence type="ECO:0000313" key="3">
    <source>
        <dbReference type="Proteomes" id="UP000741360"/>
    </source>
</evidence>
<accession>A0A932GRW8</accession>
<organism evidence="2 3">
    <name type="scientific">Tectimicrobiota bacterium</name>
    <dbReference type="NCBI Taxonomy" id="2528274"/>
    <lineage>
        <taxon>Bacteria</taxon>
        <taxon>Pseudomonadati</taxon>
        <taxon>Nitrospinota/Tectimicrobiota group</taxon>
        <taxon>Candidatus Tectimicrobiota</taxon>
    </lineage>
</organism>
<comment type="caution">
    <text evidence="2">The sequence shown here is derived from an EMBL/GenBank/DDBJ whole genome shotgun (WGS) entry which is preliminary data.</text>
</comment>
<sequence>MNSRILVVVNLNLEDSFLEAVLDWARKSAGSVMVLQILTSDLYHYGHNDLLAGGRAKADFLLHIRREVLEKGESQAARLLAGARTRGIQIRLIPVETENPAAAVIAEAKRGYDLVVVPKEPRRLLPLFQKSLFHEIRGKVDCEVTEMDNPPSLKERRSPQNLIISERRERRDVYGDLKKK</sequence>
<gene>
    <name evidence="2" type="ORF">HYY65_14575</name>
</gene>
<dbReference type="Gene3D" id="3.40.50.620">
    <property type="entry name" value="HUPs"/>
    <property type="match status" value="1"/>
</dbReference>
<reference evidence="2" key="1">
    <citation type="submission" date="2020-07" db="EMBL/GenBank/DDBJ databases">
        <title>Huge and variable diversity of episymbiotic CPR bacteria and DPANN archaea in groundwater ecosystems.</title>
        <authorList>
            <person name="He C.Y."/>
            <person name="Keren R."/>
            <person name="Whittaker M."/>
            <person name="Farag I.F."/>
            <person name="Doudna J."/>
            <person name="Cate J.H.D."/>
            <person name="Banfield J.F."/>
        </authorList>
    </citation>
    <scope>NUCLEOTIDE SEQUENCE</scope>
    <source>
        <strain evidence="2">NC_groundwater_717_Ag_S-0.2um_59_8</strain>
    </source>
</reference>
<dbReference type="AlphaFoldDB" id="A0A932GRW8"/>
<dbReference type="InterPro" id="IPR014729">
    <property type="entry name" value="Rossmann-like_a/b/a_fold"/>
</dbReference>
<evidence type="ECO:0000313" key="2">
    <source>
        <dbReference type="EMBL" id="MBI3016251.1"/>
    </source>
</evidence>
<dbReference type="SUPFAM" id="SSF52402">
    <property type="entry name" value="Adenine nucleotide alpha hydrolases-like"/>
    <property type="match status" value="1"/>
</dbReference>